<feature type="compositionally biased region" description="Pro residues" evidence="1">
    <location>
        <begin position="104"/>
        <end position="124"/>
    </location>
</feature>
<dbReference type="PANTHER" id="PTHR47602:SF2">
    <property type="entry name" value="F-BOX PROTEIN SKIP22"/>
    <property type="match status" value="1"/>
</dbReference>
<dbReference type="Gene3D" id="3.40.1000.30">
    <property type="match status" value="1"/>
</dbReference>
<accession>A0A1D1XU28</accession>
<evidence type="ECO:0000256" key="1">
    <source>
        <dbReference type="SAM" id="MobiDB-lite"/>
    </source>
</evidence>
<evidence type="ECO:0000259" key="2">
    <source>
        <dbReference type="Pfam" id="PF12937"/>
    </source>
</evidence>
<dbReference type="InterPro" id="IPR036047">
    <property type="entry name" value="F-box-like_dom_sf"/>
</dbReference>
<feature type="domain" description="F-box" evidence="2">
    <location>
        <begin position="367"/>
        <end position="410"/>
    </location>
</feature>
<dbReference type="InterPro" id="IPR001810">
    <property type="entry name" value="F-box_dom"/>
</dbReference>
<sequence length="513" mass="55383">THRHTRSRHLLSLRLRAAMKLRIRSSETKETFRLDVSPSSSLADLKALVSSLVSAAGTAPPSSDAVHLSLNRRDELSASSPDETLQSLGLAYGDLLFYTLHPSGPAPRAPAPPPGEGSLPPPKPAAETLTLTLASTVGVGGESGNPSLEGMSGTLATDGDPQGEMTSGNDLEEEEVEAVSPVVDDVMEVDEETEAEAGTASISVPGFLKRVLEVEKVNEAAKSDLGTLVIAVHAVFLESGFVAHESEGTRMPQGWASRASTVSISYTIPELTNPNFRTVVESVELKILLVGRFADVYGYLRGSSDLHRLCLDASKFVPSVVSSTVAMSEEDEKVVFELWKTVKDRLSLPLLIDICEKNGLPPPPCFTCLPTELKIGILELVSGADLGRVACVNSELSYLSSNDDLWKQKFKEEFPGHEMYGGRGVLGRRWKDKFAASWEGRKRNKRHRVVSAVYRFGVPPLLRRDPAPFGVPMLHVIGGDYDRFPVIGSAGPSRSRRAHPPFIPHCSLGGFNA</sequence>
<name>A0A1D1XU28_9ARAE</name>
<dbReference type="SUPFAM" id="SSF81383">
    <property type="entry name" value="F-box domain"/>
    <property type="match status" value="1"/>
</dbReference>
<evidence type="ECO:0000313" key="3">
    <source>
        <dbReference type="EMBL" id="JAT45873.1"/>
    </source>
</evidence>
<reference evidence="3" key="1">
    <citation type="submission" date="2015-07" db="EMBL/GenBank/DDBJ databases">
        <title>Transcriptome Assembly of Anthurium amnicola.</title>
        <authorList>
            <person name="Suzuki J."/>
        </authorList>
    </citation>
    <scope>NUCLEOTIDE SEQUENCE</scope>
</reference>
<dbReference type="Pfam" id="PF12937">
    <property type="entry name" value="F-box-like"/>
    <property type="match status" value="1"/>
</dbReference>
<dbReference type="CDD" id="cd22165">
    <property type="entry name" value="F-box_AtSKIP22-like"/>
    <property type="match status" value="1"/>
</dbReference>
<dbReference type="Gene3D" id="3.10.20.90">
    <property type="entry name" value="Phosphatidylinositol 3-kinase Catalytic Subunit, Chain A, domain 1"/>
    <property type="match status" value="1"/>
</dbReference>
<gene>
    <name evidence="3" type="primary">SKIP22</name>
    <name evidence="3" type="ORF">g.104324</name>
</gene>
<proteinExistence type="predicted"/>
<dbReference type="EMBL" id="GDJX01022063">
    <property type="protein sequence ID" value="JAT45873.1"/>
    <property type="molecule type" value="Transcribed_RNA"/>
</dbReference>
<dbReference type="PANTHER" id="PTHR47602">
    <property type="entry name" value="F-BOX PROTEIN SKIP22"/>
    <property type="match status" value="1"/>
</dbReference>
<organism evidence="3">
    <name type="scientific">Anthurium amnicola</name>
    <dbReference type="NCBI Taxonomy" id="1678845"/>
    <lineage>
        <taxon>Eukaryota</taxon>
        <taxon>Viridiplantae</taxon>
        <taxon>Streptophyta</taxon>
        <taxon>Embryophyta</taxon>
        <taxon>Tracheophyta</taxon>
        <taxon>Spermatophyta</taxon>
        <taxon>Magnoliopsida</taxon>
        <taxon>Liliopsida</taxon>
        <taxon>Araceae</taxon>
        <taxon>Pothoideae</taxon>
        <taxon>Potheae</taxon>
        <taxon>Anthurium</taxon>
    </lineage>
</organism>
<feature type="compositionally biased region" description="Low complexity" evidence="1">
    <location>
        <begin position="125"/>
        <end position="136"/>
    </location>
</feature>
<feature type="region of interest" description="Disordered" evidence="1">
    <location>
        <begin position="103"/>
        <end position="175"/>
    </location>
</feature>
<protein>
    <submittedName>
        <fullName evidence="3">F-box protein SKIP22</fullName>
    </submittedName>
</protein>
<feature type="non-terminal residue" evidence="3">
    <location>
        <position position="1"/>
    </location>
</feature>
<dbReference type="AlphaFoldDB" id="A0A1D1XU28"/>
<dbReference type="Gene3D" id="1.20.1280.50">
    <property type="match status" value="1"/>
</dbReference>